<keyword evidence="1" id="KW-0539">Nucleus</keyword>
<dbReference type="Pfam" id="PF10545">
    <property type="entry name" value="MADF_DNA_bdg"/>
    <property type="match status" value="1"/>
</dbReference>
<feature type="region of interest" description="Disordered" evidence="2">
    <location>
        <begin position="83"/>
        <end position="127"/>
    </location>
</feature>
<dbReference type="VEuPathDB" id="VectorBase:ASTE007294"/>
<comment type="subcellular location">
    <subcellularLocation>
        <location evidence="1">Nucleus</location>
    </subcellularLocation>
</comment>
<reference evidence="3" key="2">
    <citation type="submission" date="2020-05" db="UniProtKB">
        <authorList>
            <consortium name="EnsemblMetazoa"/>
        </authorList>
    </citation>
    <scope>IDENTIFICATION</scope>
    <source>
        <strain evidence="3">Indian</strain>
    </source>
</reference>
<dbReference type="Pfam" id="PF02944">
    <property type="entry name" value="BESS"/>
    <property type="match status" value="1"/>
</dbReference>
<dbReference type="PANTHER" id="PTHR12243:SF67">
    <property type="entry name" value="COREPRESSOR OF PANGOLIN, ISOFORM A-RELATED"/>
    <property type="match status" value="1"/>
</dbReference>
<accession>A0A182Y079</accession>
<dbReference type="InterPro" id="IPR006578">
    <property type="entry name" value="MADF-dom"/>
</dbReference>
<dbReference type="Proteomes" id="UP000076408">
    <property type="component" value="Unassembled WGS sequence"/>
</dbReference>
<dbReference type="VEuPathDB" id="VectorBase:ASTEI20_035157"/>
<dbReference type="PROSITE" id="PS51029">
    <property type="entry name" value="MADF"/>
    <property type="match status" value="1"/>
</dbReference>
<reference evidence="4" key="1">
    <citation type="journal article" date="2014" name="Genome Biol.">
        <title>Genome analysis of a major urban malaria vector mosquito, Anopheles stephensi.</title>
        <authorList>
            <person name="Jiang X."/>
            <person name="Peery A."/>
            <person name="Hall A.B."/>
            <person name="Sharma A."/>
            <person name="Chen X.G."/>
            <person name="Waterhouse R.M."/>
            <person name="Komissarov A."/>
            <person name="Riehle M.M."/>
            <person name="Shouche Y."/>
            <person name="Sharakhova M.V."/>
            <person name="Lawson D."/>
            <person name="Pakpour N."/>
            <person name="Arensburger P."/>
            <person name="Davidson V.L."/>
            <person name="Eiglmeier K."/>
            <person name="Emrich S."/>
            <person name="George P."/>
            <person name="Kennedy R.C."/>
            <person name="Mane S.P."/>
            <person name="Maslen G."/>
            <person name="Oringanje C."/>
            <person name="Qi Y."/>
            <person name="Settlage R."/>
            <person name="Tojo M."/>
            <person name="Tubio J.M."/>
            <person name="Unger M.F."/>
            <person name="Wang B."/>
            <person name="Vernick K.D."/>
            <person name="Ribeiro J.M."/>
            <person name="James A.A."/>
            <person name="Michel K."/>
            <person name="Riehle M.A."/>
            <person name="Luckhart S."/>
            <person name="Sharakhov I.V."/>
            <person name="Tu Z."/>
        </authorList>
    </citation>
    <scope>NUCLEOTIDE SEQUENCE [LARGE SCALE GENOMIC DNA]</scope>
    <source>
        <strain evidence="4">Indian</strain>
    </source>
</reference>
<dbReference type="PANTHER" id="PTHR12243">
    <property type="entry name" value="MADF DOMAIN TRANSCRIPTION FACTOR"/>
    <property type="match status" value="1"/>
</dbReference>
<dbReference type="EnsemblMetazoa" id="ASTEI01863-RA">
    <property type="protein sequence ID" value="ASTEI01863-PA"/>
    <property type="gene ID" value="ASTEI01863"/>
</dbReference>
<sequence>MAAKKALAQSHQNLPHSSKVTTIPWTRIAKQIGESALRCRSRWKTLRNTFRRHASRKGTGEIKSDWPYYEHMLFLHNYLSTAGSSTTSNTSVKERDEESPQQTADEEMEETEELSEPEPAEEPHVMPQVPAPIVRSISVESITKEEPQIVRMDKTGRDKRGNRPEEYEEPPLSWRTIDTDEQFLLSCLTAMKRLSRRRNALVRLQIQQLMYEAEFADEDEARNASYNNR</sequence>
<dbReference type="VEuPathDB" id="VectorBase:ASTEI01863"/>
<organism evidence="3 4">
    <name type="scientific">Anopheles stephensi</name>
    <name type="common">Indo-Pakistan malaria mosquito</name>
    <dbReference type="NCBI Taxonomy" id="30069"/>
    <lineage>
        <taxon>Eukaryota</taxon>
        <taxon>Metazoa</taxon>
        <taxon>Ecdysozoa</taxon>
        <taxon>Arthropoda</taxon>
        <taxon>Hexapoda</taxon>
        <taxon>Insecta</taxon>
        <taxon>Pterygota</taxon>
        <taxon>Neoptera</taxon>
        <taxon>Endopterygota</taxon>
        <taxon>Diptera</taxon>
        <taxon>Nematocera</taxon>
        <taxon>Culicoidea</taxon>
        <taxon>Culicidae</taxon>
        <taxon>Anophelinae</taxon>
        <taxon>Anopheles</taxon>
    </lineage>
</organism>
<name>A0A182Y079_ANOST</name>
<dbReference type="InterPro" id="IPR039353">
    <property type="entry name" value="TF_Adf1"/>
</dbReference>
<dbReference type="STRING" id="30069.A0A182Y079"/>
<dbReference type="SMART" id="SM00595">
    <property type="entry name" value="MADF"/>
    <property type="match status" value="1"/>
</dbReference>
<evidence type="ECO:0000313" key="4">
    <source>
        <dbReference type="Proteomes" id="UP000076408"/>
    </source>
</evidence>
<dbReference type="AlphaFoldDB" id="A0A182Y079"/>
<feature type="compositionally biased region" description="Acidic residues" evidence="2">
    <location>
        <begin position="104"/>
        <end position="120"/>
    </location>
</feature>
<proteinExistence type="predicted"/>
<dbReference type="GO" id="GO:0005634">
    <property type="term" value="C:nucleus"/>
    <property type="evidence" value="ECO:0007669"/>
    <property type="project" value="UniProtKB-SubCell"/>
</dbReference>
<evidence type="ECO:0000256" key="2">
    <source>
        <dbReference type="SAM" id="MobiDB-lite"/>
    </source>
</evidence>
<dbReference type="OMA" id="RCSYRRQ"/>
<dbReference type="GO" id="GO:0003677">
    <property type="term" value="F:DNA binding"/>
    <property type="evidence" value="ECO:0007669"/>
    <property type="project" value="InterPro"/>
</dbReference>
<dbReference type="InterPro" id="IPR004210">
    <property type="entry name" value="BESS_motif"/>
</dbReference>
<evidence type="ECO:0000313" key="3">
    <source>
        <dbReference type="EnsemblMetazoa" id="ASTEI01863-PA"/>
    </source>
</evidence>
<protein>
    <submittedName>
        <fullName evidence="3">Uncharacterized protein</fullName>
    </submittedName>
</protein>
<dbReference type="PROSITE" id="PS51031">
    <property type="entry name" value="BESS"/>
    <property type="match status" value="1"/>
</dbReference>
<evidence type="ECO:0000256" key="1">
    <source>
        <dbReference type="PROSITE-ProRule" id="PRU00371"/>
    </source>
</evidence>
<keyword evidence="4" id="KW-1185">Reference proteome</keyword>